<dbReference type="PANTHER" id="PTHR10632">
    <property type="entry name" value="SULFIDE:QUINONE OXIDOREDUCTASE"/>
    <property type="match status" value="1"/>
</dbReference>
<evidence type="ECO:0000256" key="3">
    <source>
        <dbReference type="ARBA" id="ARBA00022719"/>
    </source>
</evidence>
<gene>
    <name evidence="8" type="ORF">MoryE10_18090</name>
</gene>
<dbReference type="GO" id="GO:0048038">
    <property type="term" value="F:quinone binding"/>
    <property type="evidence" value="ECO:0007669"/>
    <property type="project" value="UniProtKB-KW"/>
</dbReference>
<dbReference type="AlphaFoldDB" id="A0A8D5AH83"/>
<evidence type="ECO:0000313" key="9">
    <source>
        <dbReference type="Proteomes" id="UP000824988"/>
    </source>
</evidence>
<dbReference type="InterPro" id="IPR023753">
    <property type="entry name" value="FAD/NAD-binding_dom"/>
</dbReference>
<dbReference type="GO" id="GO:0070224">
    <property type="term" value="F:sulfide:quinone oxidoreductase activity"/>
    <property type="evidence" value="ECO:0007669"/>
    <property type="project" value="TreeGrafter"/>
</dbReference>
<dbReference type="KEGG" id="moz:MoryE10_18090"/>
<protein>
    <submittedName>
        <fullName evidence="8">Pyridine nucleotide-disulfide oxidoreductase</fullName>
    </submittedName>
</protein>
<accession>A0A8D5AH83</accession>
<dbReference type="PRINTS" id="PR00368">
    <property type="entry name" value="FADPNR"/>
</dbReference>
<dbReference type="InterPro" id="IPR036188">
    <property type="entry name" value="FAD/NAD-bd_sf"/>
</dbReference>
<dbReference type="GO" id="GO:0070221">
    <property type="term" value="P:sulfide oxidation, using sulfide:quinone oxidoreductase"/>
    <property type="evidence" value="ECO:0007669"/>
    <property type="project" value="TreeGrafter"/>
</dbReference>
<keyword evidence="4" id="KW-0274">FAD</keyword>
<evidence type="ECO:0000256" key="5">
    <source>
        <dbReference type="ARBA" id="ARBA00022946"/>
    </source>
</evidence>
<dbReference type="PANTHER" id="PTHR10632:SF2">
    <property type="entry name" value="SULFIDE:QUINONE OXIDOREDUCTASE, MITOCHONDRIAL"/>
    <property type="match status" value="1"/>
</dbReference>
<evidence type="ECO:0000256" key="2">
    <source>
        <dbReference type="ARBA" id="ARBA00022630"/>
    </source>
</evidence>
<reference evidence="8" key="1">
    <citation type="submission" date="2019-06" db="EMBL/GenBank/DDBJ databases">
        <title>Complete genome sequence of Methylogaea oryzae strain JCM16910.</title>
        <authorList>
            <person name="Asakawa S."/>
        </authorList>
    </citation>
    <scope>NUCLEOTIDE SEQUENCE</scope>
    <source>
        <strain evidence="8">E10</strain>
    </source>
</reference>
<dbReference type="InterPro" id="IPR015904">
    <property type="entry name" value="Sulphide_quinone_reductase"/>
</dbReference>
<name>A0A8D5AH83_9GAMM</name>
<dbReference type="Proteomes" id="UP000824988">
    <property type="component" value="Chromosome"/>
</dbReference>
<keyword evidence="3" id="KW-0874">Quinone</keyword>
<evidence type="ECO:0000256" key="4">
    <source>
        <dbReference type="ARBA" id="ARBA00022827"/>
    </source>
</evidence>
<evidence type="ECO:0000313" key="8">
    <source>
        <dbReference type="EMBL" id="BBL71203.1"/>
    </source>
</evidence>
<keyword evidence="6" id="KW-0560">Oxidoreductase</keyword>
<dbReference type="Pfam" id="PF07992">
    <property type="entry name" value="Pyr_redox_2"/>
    <property type="match status" value="1"/>
</dbReference>
<dbReference type="GO" id="GO:0071949">
    <property type="term" value="F:FAD binding"/>
    <property type="evidence" value="ECO:0007669"/>
    <property type="project" value="TreeGrafter"/>
</dbReference>
<evidence type="ECO:0000259" key="7">
    <source>
        <dbReference type="Pfam" id="PF07992"/>
    </source>
</evidence>
<proteinExistence type="predicted"/>
<evidence type="ECO:0000256" key="6">
    <source>
        <dbReference type="ARBA" id="ARBA00023002"/>
    </source>
</evidence>
<dbReference type="EMBL" id="AP019782">
    <property type="protein sequence ID" value="BBL71203.1"/>
    <property type="molecule type" value="Genomic_DNA"/>
</dbReference>
<dbReference type="Gene3D" id="3.50.50.60">
    <property type="entry name" value="FAD/NAD(P)-binding domain"/>
    <property type="match status" value="2"/>
</dbReference>
<dbReference type="RefSeq" id="WP_054773661.1">
    <property type="nucleotide sequence ID" value="NZ_AP019782.1"/>
</dbReference>
<dbReference type="SUPFAM" id="SSF51905">
    <property type="entry name" value="FAD/NAD(P)-binding domain"/>
    <property type="match status" value="2"/>
</dbReference>
<evidence type="ECO:0000256" key="1">
    <source>
        <dbReference type="ARBA" id="ARBA00001974"/>
    </source>
</evidence>
<feature type="domain" description="FAD/NAD(P)-binding" evidence="7">
    <location>
        <begin position="8"/>
        <end position="126"/>
    </location>
</feature>
<comment type="cofactor">
    <cofactor evidence="1">
        <name>FAD</name>
        <dbReference type="ChEBI" id="CHEBI:57692"/>
    </cofactor>
</comment>
<keyword evidence="5" id="KW-0809">Transit peptide</keyword>
<keyword evidence="9" id="KW-1185">Reference proteome</keyword>
<organism evidence="8 9">
    <name type="scientific">Methylogaea oryzae</name>
    <dbReference type="NCBI Taxonomy" id="1295382"/>
    <lineage>
        <taxon>Bacteria</taxon>
        <taxon>Pseudomonadati</taxon>
        <taxon>Pseudomonadota</taxon>
        <taxon>Gammaproteobacteria</taxon>
        <taxon>Methylococcales</taxon>
        <taxon>Methylococcaceae</taxon>
        <taxon>Methylogaea</taxon>
    </lineage>
</organism>
<keyword evidence="2" id="KW-0285">Flavoprotein</keyword>
<sequence length="404" mass="44988">MADQTHHKIIVIGGGAGGINVAARLLRQSHIDDLAIIEPSDTHYYQPGWTLVGGGIMKREATAKPMADYIPVGAKWIKDAVVEVDPDNNCLKTRSGDLFTYDYLVVAAGLELDWLKIDGLLDAVGKDGVCSNYSYDTVNSTWETIRNFKGGTALFTFPPPPIKCAGAPQKIMYLAEEHFRKAGIRDKTQVVYMCAGPSIFGVKKYAEALLEQVVKPREIETRYKHNLVRIHAAKKEAVFLDMDANREVVVKYDMIHVTPPMTAPFFIRTSKLANKAGWVDVNKDTLQHVRYPNVFSLGDASSLPTSKTAAAIRAEGPVLVENLLAVMKGQQAKATYDGYTSCPLVTGRGKLILAEFDYDLNPKETFPFDQGKERLSMYWLKRYILPIIYWKGLLKGRKWPLAGD</sequence>
<dbReference type="FunFam" id="3.50.50.60:FF:000034">
    <property type="entry name" value="sulfide:quinone oxidoreductase, mitochondrial"/>
    <property type="match status" value="1"/>
</dbReference>